<dbReference type="InterPro" id="IPR036388">
    <property type="entry name" value="WH-like_DNA-bd_sf"/>
</dbReference>
<dbReference type="eggNOG" id="COG1846">
    <property type="taxonomic scope" value="Bacteria"/>
</dbReference>
<dbReference type="PRINTS" id="PR00598">
    <property type="entry name" value="HTHMARR"/>
</dbReference>
<dbReference type="InterPro" id="IPR036390">
    <property type="entry name" value="WH_DNA-bd_sf"/>
</dbReference>
<dbReference type="RefSeq" id="WP_014201773.1">
    <property type="nucleotide sequence ID" value="NC_016599.1"/>
</dbReference>
<dbReference type="PANTHER" id="PTHR33164">
    <property type="entry name" value="TRANSCRIPTIONAL REGULATOR, MARR FAMILY"/>
    <property type="match status" value="1"/>
</dbReference>
<dbReference type="STRING" id="926562.Oweho_1420"/>
<dbReference type="SUPFAM" id="SSF46785">
    <property type="entry name" value="Winged helix' DNA-binding domain"/>
    <property type="match status" value="1"/>
</dbReference>
<dbReference type="PATRIC" id="fig|926562.3.peg.1431"/>
<dbReference type="AlphaFoldDB" id="G8R849"/>
<dbReference type="GO" id="GO:0006950">
    <property type="term" value="P:response to stress"/>
    <property type="evidence" value="ECO:0007669"/>
    <property type="project" value="TreeGrafter"/>
</dbReference>
<dbReference type="InterPro" id="IPR000835">
    <property type="entry name" value="HTH_MarR-typ"/>
</dbReference>
<dbReference type="Proteomes" id="UP000005631">
    <property type="component" value="Chromosome"/>
</dbReference>
<accession>G8R849</accession>
<evidence type="ECO:0000313" key="2">
    <source>
        <dbReference type="EMBL" id="AEV32417.1"/>
    </source>
</evidence>
<reference evidence="2 3" key="1">
    <citation type="journal article" date="2012" name="Stand. Genomic Sci.">
        <title>Genome sequence of the orange-pigmented seawater bacterium Owenweeksia hongkongensis type strain (UST20020801(T)).</title>
        <authorList>
            <person name="Riedel T."/>
            <person name="Held B."/>
            <person name="Nolan M."/>
            <person name="Lucas S."/>
            <person name="Lapidus A."/>
            <person name="Tice H."/>
            <person name="Del Rio T.G."/>
            <person name="Cheng J.F."/>
            <person name="Han C."/>
            <person name="Tapia R."/>
            <person name="Goodwin L.A."/>
            <person name="Pitluck S."/>
            <person name="Liolios K."/>
            <person name="Mavromatis K."/>
            <person name="Pagani I."/>
            <person name="Ivanova N."/>
            <person name="Mikhailova N."/>
            <person name="Pati A."/>
            <person name="Chen A."/>
            <person name="Palaniappan K."/>
            <person name="Rohde M."/>
            <person name="Tindall B.J."/>
            <person name="Detter J.C."/>
            <person name="Goker M."/>
            <person name="Woyke T."/>
            <person name="Bristow J."/>
            <person name="Eisen J.A."/>
            <person name="Markowitz V."/>
            <person name="Hugenholtz P."/>
            <person name="Klenk H.P."/>
            <person name="Kyrpides N.C."/>
        </authorList>
    </citation>
    <scope>NUCLEOTIDE SEQUENCE</scope>
    <source>
        <strain evidence="3">DSM 17368 / JCM 12287 / NRRL B-23963</strain>
    </source>
</reference>
<keyword evidence="3" id="KW-1185">Reference proteome</keyword>
<dbReference type="PROSITE" id="PS50995">
    <property type="entry name" value="HTH_MARR_2"/>
    <property type="match status" value="1"/>
</dbReference>
<feature type="domain" description="HTH marR-type" evidence="1">
    <location>
        <begin position="11"/>
        <end position="151"/>
    </location>
</feature>
<evidence type="ECO:0000313" key="3">
    <source>
        <dbReference type="Proteomes" id="UP000005631"/>
    </source>
</evidence>
<evidence type="ECO:0000259" key="1">
    <source>
        <dbReference type="PROSITE" id="PS50995"/>
    </source>
</evidence>
<dbReference type="EMBL" id="CP003156">
    <property type="protein sequence ID" value="AEV32417.1"/>
    <property type="molecule type" value="Genomic_DNA"/>
</dbReference>
<sequence>MSMGISEEIKQSKFTSERQKAAINLFYTSNWLSEKLRAFLSNDDLTPQQFNVLRILRGSHPEPLSTLQIRERMLDKMSDTSRIVDRLVKKELVKKGTCKADKRLVDINITENGLDLLSRLDENSQDLDNHLNGISEEEAETLSTILDKIRDNYTSTGDK</sequence>
<dbReference type="SMART" id="SM00347">
    <property type="entry name" value="HTH_MARR"/>
    <property type="match status" value="1"/>
</dbReference>
<dbReference type="Pfam" id="PF12802">
    <property type="entry name" value="MarR_2"/>
    <property type="match status" value="1"/>
</dbReference>
<gene>
    <name evidence="2" type="ordered locus">Oweho_1420</name>
</gene>
<dbReference type="HOGENOM" id="CLU_083287_27_2_10"/>
<dbReference type="KEGG" id="oho:Oweho_1420"/>
<proteinExistence type="predicted"/>
<dbReference type="InterPro" id="IPR039422">
    <property type="entry name" value="MarR/SlyA-like"/>
</dbReference>
<dbReference type="GO" id="GO:0003700">
    <property type="term" value="F:DNA-binding transcription factor activity"/>
    <property type="evidence" value="ECO:0007669"/>
    <property type="project" value="InterPro"/>
</dbReference>
<organism evidence="2 3">
    <name type="scientific">Owenweeksia hongkongensis (strain DSM 17368 / CIP 108786 / JCM 12287 / NRRL B-23963 / UST20020801)</name>
    <dbReference type="NCBI Taxonomy" id="926562"/>
    <lineage>
        <taxon>Bacteria</taxon>
        <taxon>Pseudomonadati</taxon>
        <taxon>Bacteroidota</taxon>
        <taxon>Flavobacteriia</taxon>
        <taxon>Flavobacteriales</taxon>
        <taxon>Owenweeksiaceae</taxon>
        <taxon>Owenweeksia</taxon>
    </lineage>
</organism>
<name>G8R849_OWEHD</name>
<dbReference type="Gene3D" id="1.10.10.10">
    <property type="entry name" value="Winged helix-like DNA-binding domain superfamily/Winged helix DNA-binding domain"/>
    <property type="match status" value="1"/>
</dbReference>
<protein>
    <submittedName>
        <fullName evidence="2">Transcriptional regulator</fullName>
    </submittedName>
</protein>
<dbReference type="PANTHER" id="PTHR33164:SF101">
    <property type="entry name" value="TRANSCRIPTIONAL REPRESSOR MPRA"/>
    <property type="match status" value="1"/>
</dbReference>